<accession>A0A1D3CXI7</accession>
<keyword evidence="5" id="KW-0347">Helicase</keyword>
<dbReference type="GO" id="GO:0003690">
    <property type="term" value="F:double-stranded DNA binding"/>
    <property type="evidence" value="ECO:0007669"/>
    <property type="project" value="TreeGrafter"/>
</dbReference>
<evidence type="ECO:0000256" key="11">
    <source>
        <dbReference type="SAM" id="MobiDB-lite"/>
    </source>
</evidence>
<dbReference type="SMART" id="SM00559">
    <property type="entry name" value="Ku78"/>
    <property type="match status" value="1"/>
</dbReference>
<dbReference type="InterPro" id="IPR014893">
    <property type="entry name" value="Ku_PK_bind"/>
</dbReference>
<dbReference type="SUPFAM" id="SSF101420">
    <property type="entry name" value="C-terminal domain of Ku80"/>
    <property type="match status" value="2"/>
</dbReference>
<dbReference type="InterPro" id="IPR036494">
    <property type="entry name" value="Ku_C_sf"/>
</dbReference>
<proteinExistence type="predicted"/>
<evidence type="ECO:0000313" key="14">
    <source>
        <dbReference type="Proteomes" id="UP000095192"/>
    </source>
</evidence>
<dbReference type="GO" id="GO:0005524">
    <property type="term" value="F:ATP binding"/>
    <property type="evidence" value="ECO:0007669"/>
    <property type="project" value="UniProtKB-KW"/>
</dbReference>
<dbReference type="InterPro" id="IPR036465">
    <property type="entry name" value="vWFA_dom_sf"/>
</dbReference>
<dbReference type="GO" id="GO:0016787">
    <property type="term" value="F:hydrolase activity"/>
    <property type="evidence" value="ECO:0007669"/>
    <property type="project" value="UniProtKB-KW"/>
</dbReference>
<keyword evidence="8" id="KW-0233">DNA recombination</keyword>
<comment type="caution">
    <text evidence="13">The sequence shown here is derived from an EMBL/GenBank/DDBJ whole genome shotgun (WGS) entry which is preliminary data.</text>
</comment>
<dbReference type="VEuPathDB" id="ToxoDB:cyc_05447"/>
<dbReference type="PANTHER" id="PTHR12604:SF4">
    <property type="entry name" value="X-RAY REPAIR CROSS-COMPLEMENTING PROTEIN 5"/>
    <property type="match status" value="1"/>
</dbReference>
<evidence type="ECO:0000256" key="9">
    <source>
        <dbReference type="ARBA" id="ARBA00023204"/>
    </source>
</evidence>
<evidence type="ECO:0000256" key="6">
    <source>
        <dbReference type="ARBA" id="ARBA00022840"/>
    </source>
</evidence>
<dbReference type="InterPro" id="IPR016194">
    <property type="entry name" value="SPOC-like_C_dom_sf"/>
</dbReference>
<dbReference type="VEuPathDB" id="ToxoDB:LOC34621799"/>
<evidence type="ECO:0000259" key="12">
    <source>
        <dbReference type="SMART" id="SM00559"/>
    </source>
</evidence>
<dbReference type="Gene3D" id="1.25.40.240">
    <property type="entry name" value="Ku, C-terminal domain"/>
    <property type="match status" value="1"/>
</dbReference>
<dbReference type="SUPFAM" id="SSF100939">
    <property type="entry name" value="SPOC domain-like"/>
    <property type="match status" value="1"/>
</dbReference>
<evidence type="ECO:0000256" key="10">
    <source>
        <dbReference type="ARBA" id="ARBA00023242"/>
    </source>
</evidence>
<protein>
    <recommendedName>
        <fullName evidence="12">Ku domain-containing protein</fullName>
    </recommendedName>
</protein>
<sequence length="855" mass="92456">MTSSTTFVSCLLMDVGERACASGCFHPLSQACLSLLSNRFAADPKHVAAVVAYGSSTTHNPLAAAYAEAKQYLHIEVLRNFLPIDWQLISELGKALKPGGQPGDLLDACIVATDLYQKAYAKQIEQKKVRGTRHIETQTNTQQLGRIMRVVDGCGPESFVADGDAGVVRQYMRDAGIYAIRIFAGGKPASRDSEGGFFDSEIYLPDFVNLCRLYVPVRAKRTVAKARMPLQLSPSVGVAVSVYILAKQEPLPPLRKRLKVCPPPSREGLMEGGPRGEGRHRAPQYVALTSERFFCRVDDPEQQPVAAVCKSEAIEEVEGDDSAEGRVDYRPTKAAGTPAVESIAYAVPLGKDLIPVSAFEVNAHLALKTEKGIVLLGVLPIAKIKRWWFSGSSEVVVASEGDATSGVAVSALFWACVRLDCALLCRYTGRPNSLPRPALLIPRLCCQQNWKEAVLSGLQSQTIQQAFCLALLPFADDVASTVHPMPPPSHPAEVAAMKSLIGRLSLCPRIRPDASRTALSRDAPSGVSASPPAGQAPFFGSGSLQTPSCHGSSVCKHIHPLCCPLSAYPAAEDPPFSTNANPSFLPKSSRAFGELGTLLNPLLIPNPTMQRFLRLVADKIQAVAAAGLQQQDEQRGFPQQQQSGYRTGYEELLRAMDDLLEATAFTPEEAAAPTAAAAGADSRPKGSINPVRDFEVMLASRETNLTKKRAITEMQQIILELLGRADEQETAADATEASGVVKFQQQQQVCGGMASRYLVRAMMCMEALRSGCVREREGKLFNGFLRQLQQLARPEQSDAAASGETQPTPTGVRLFWDVFLSERKLPLITTEEDPHAEVAPHDAICIYTPAPTVQL</sequence>
<gene>
    <name evidence="13" type="ORF">cyc_05447</name>
</gene>
<dbReference type="GO" id="GO:0043564">
    <property type="term" value="C:Ku70:Ku80 complex"/>
    <property type="evidence" value="ECO:0007669"/>
    <property type="project" value="TreeGrafter"/>
</dbReference>
<keyword evidence="7" id="KW-0238">DNA-binding</keyword>
<evidence type="ECO:0000256" key="2">
    <source>
        <dbReference type="ARBA" id="ARBA00022741"/>
    </source>
</evidence>
<evidence type="ECO:0000256" key="4">
    <source>
        <dbReference type="ARBA" id="ARBA00022801"/>
    </source>
</evidence>
<keyword evidence="10" id="KW-0539">Nucleus</keyword>
<organism evidence="13 14">
    <name type="scientific">Cyclospora cayetanensis</name>
    <dbReference type="NCBI Taxonomy" id="88456"/>
    <lineage>
        <taxon>Eukaryota</taxon>
        <taxon>Sar</taxon>
        <taxon>Alveolata</taxon>
        <taxon>Apicomplexa</taxon>
        <taxon>Conoidasida</taxon>
        <taxon>Coccidia</taxon>
        <taxon>Eucoccidiorida</taxon>
        <taxon>Eimeriorina</taxon>
        <taxon>Eimeriidae</taxon>
        <taxon>Cyclospora</taxon>
    </lineage>
</organism>
<evidence type="ECO:0000256" key="1">
    <source>
        <dbReference type="ARBA" id="ARBA00004123"/>
    </source>
</evidence>
<keyword evidence="9" id="KW-0234">DNA repair</keyword>
<dbReference type="GO" id="GO:0006310">
    <property type="term" value="P:DNA recombination"/>
    <property type="evidence" value="ECO:0007669"/>
    <property type="project" value="UniProtKB-KW"/>
</dbReference>
<dbReference type="GO" id="GO:0006303">
    <property type="term" value="P:double-strand break repair via nonhomologous end joining"/>
    <property type="evidence" value="ECO:0007669"/>
    <property type="project" value="InterPro"/>
</dbReference>
<dbReference type="PANTHER" id="PTHR12604">
    <property type="entry name" value="KU AUTOANTIGEN DNA HELICASE"/>
    <property type="match status" value="1"/>
</dbReference>
<dbReference type="InParanoid" id="A0A1D3CXI7"/>
<name>A0A1D3CXI7_9EIME</name>
<dbReference type="Pfam" id="PF08785">
    <property type="entry name" value="Ku_PK_bind"/>
    <property type="match status" value="1"/>
</dbReference>
<feature type="domain" description="Ku" evidence="12">
    <location>
        <begin position="335"/>
        <end position="489"/>
    </location>
</feature>
<evidence type="ECO:0000256" key="7">
    <source>
        <dbReference type="ARBA" id="ARBA00023125"/>
    </source>
</evidence>
<keyword evidence="2" id="KW-0547">Nucleotide-binding</keyword>
<keyword evidence="3" id="KW-0227">DNA damage</keyword>
<dbReference type="GO" id="GO:0042162">
    <property type="term" value="F:telomeric DNA binding"/>
    <property type="evidence" value="ECO:0007669"/>
    <property type="project" value="TreeGrafter"/>
</dbReference>
<comment type="subcellular location">
    <subcellularLocation>
        <location evidence="1">Nucleus</location>
    </subcellularLocation>
</comment>
<dbReference type="GO" id="GO:0000723">
    <property type="term" value="P:telomere maintenance"/>
    <property type="evidence" value="ECO:0007669"/>
    <property type="project" value="TreeGrafter"/>
</dbReference>
<dbReference type="InterPro" id="IPR006164">
    <property type="entry name" value="DNA_bd_Ku70/Ku80"/>
</dbReference>
<dbReference type="SUPFAM" id="SSF53300">
    <property type="entry name" value="vWA-like"/>
    <property type="match status" value="1"/>
</dbReference>
<evidence type="ECO:0000256" key="5">
    <source>
        <dbReference type="ARBA" id="ARBA00022806"/>
    </source>
</evidence>
<reference evidence="13 14" key="1">
    <citation type="journal article" date="2016" name="BMC Genomics">
        <title>Comparative genomics reveals Cyclospora cayetanensis possesses coccidia-like metabolism and invasion components but unique surface antigens.</title>
        <authorList>
            <person name="Liu S."/>
            <person name="Wang L."/>
            <person name="Zheng H."/>
            <person name="Xu Z."/>
            <person name="Roellig D.M."/>
            <person name="Li N."/>
            <person name="Frace M.A."/>
            <person name="Tang K."/>
            <person name="Arrowood M.J."/>
            <person name="Moss D.M."/>
            <person name="Zhang L."/>
            <person name="Feng Y."/>
            <person name="Xiao L."/>
        </authorList>
    </citation>
    <scope>NUCLEOTIDE SEQUENCE [LARGE SCALE GENOMIC DNA]</scope>
    <source>
        <strain evidence="13 14">CHN_HEN01</strain>
    </source>
</reference>
<evidence type="ECO:0000313" key="13">
    <source>
        <dbReference type="EMBL" id="OEH75910.1"/>
    </source>
</evidence>
<evidence type="ECO:0000256" key="8">
    <source>
        <dbReference type="ARBA" id="ARBA00023172"/>
    </source>
</evidence>
<dbReference type="EMBL" id="JROU02001594">
    <property type="protein sequence ID" value="OEH75910.1"/>
    <property type="molecule type" value="Genomic_DNA"/>
</dbReference>
<feature type="region of interest" description="Disordered" evidence="11">
    <location>
        <begin position="256"/>
        <end position="280"/>
    </location>
</feature>
<dbReference type="GO" id="GO:0004386">
    <property type="term" value="F:helicase activity"/>
    <property type="evidence" value="ECO:0007669"/>
    <property type="project" value="UniProtKB-KW"/>
</dbReference>
<dbReference type="Pfam" id="PF02735">
    <property type="entry name" value="Ku"/>
    <property type="match status" value="1"/>
</dbReference>
<evidence type="ECO:0000256" key="3">
    <source>
        <dbReference type="ARBA" id="ARBA00022763"/>
    </source>
</evidence>
<keyword evidence="6" id="KW-0067">ATP-binding</keyword>
<dbReference type="Proteomes" id="UP000095192">
    <property type="component" value="Unassembled WGS sequence"/>
</dbReference>
<keyword evidence="14" id="KW-1185">Reference proteome</keyword>
<keyword evidence="4" id="KW-0378">Hydrolase</keyword>
<dbReference type="AlphaFoldDB" id="A0A1D3CXI7"/>
<dbReference type="Gene3D" id="3.40.50.410">
    <property type="entry name" value="von Willebrand factor, type A domain"/>
    <property type="match status" value="1"/>
</dbReference>
<dbReference type="Gene3D" id="2.40.290.10">
    <property type="match status" value="1"/>
</dbReference>